<dbReference type="Proteomes" id="UP000548476">
    <property type="component" value="Unassembled WGS sequence"/>
</dbReference>
<dbReference type="InterPro" id="IPR029058">
    <property type="entry name" value="AB_hydrolase_fold"/>
</dbReference>
<dbReference type="InterPro" id="IPR000383">
    <property type="entry name" value="Xaa-Pro-like_dom"/>
</dbReference>
<dbReference type="Pfam" id="PF02129">
    <property type="entry name" value="Peptidase_S15"/>
    <property type="match status" value="1"/>
</dbReference>
<keyword evidence="1" id="KW-0378">Hydrolase</keyword>
<dbReference type="PANTHER" id="PTHR43056">
    <property type="entry name" value="PEPTIDASE S9 PROLYL OLIGOPEPTIDASE"/>
    <property type="match status" value="1"/>
</dbReference>
<evidence type="ECO:0000259" key="2">
    <source>
        <dbReference type="SMART" id="SM00939"/>
    </source>
</evidence>
<sequence>MRIAAGLPHETRVIENVFVPMRDGARLAARIWLPVDAEKRPVPAVLEYIPYRKRDGTRVRDAANHPYLAGHGYVCARVDMRGSGDSDGVLTDEYRPQEHEDAEDVIAWLAEQEWCDGNVGMMGISWGGFNSLQVAARRPPALKAIVSASATDDLYVDNMHYMGGCLLGDNLSEATVMFAANSQPPDPEIVGEGWRDLWRERLEGSGLWLDTWLSHQRRDDYWKPASVCEDYSQVQVPVMAVGGWADGYTNAVFRLLEHLDVPRKGLIGPWGHKYPHFGVPGPAIGFLQELVRWWDHWLKGIDSGLMDEPMLRAWMQDSVAPKPSYADRPGRWVGEDSWPSPDVERRQYRLRRHGIEHGDVRAEAGTDVTLQSPLSVGMFAGKWASYAATPDLPFDQREEDGGALVFEMEPLGETMEIFGLPVASFEVSADKPVAMLAVRLSDVAPNGEATRFTYGLLNLTHRDGSAKPRPLEPGERYRVDVPLNGIAQSIPAGHRLRLSVSTSYWPLAWPAPEAATVRFTAGSSSLTLPVRPPRAEDEKLREFGEPEIAEPLAVTQLEPGEHHWRVTRDLATGVSTLAIADDQGSQRLEETGTVLRRGTWERYSFRWNDVNSVRGETRTVRRFERGDWRVEVVTRTVLSSTSENFLITAQLDAYELDASRGDPRVYSQNWRREIPRDLV</sequence>
<dbReference type="EMBL" id="JACHGT010000001">
    <property type="protein sequence ID" value="MBB6032647.1"/>
    <property type="molecule type" value="Genomic_DNA"/>
</dbReference>
<dbReference type="Gene3D" id="2.60.120.260">
    <property type="entry name" value="Galactose-binding domain-like"/>
    <property type="match status" value="1"/>
</dbReference>
<dbReference type="InterPro" id="IPR005674">
    <property type="entry name" value="CocE/Ser_esterase"/>
</dbReference>
<dbReference type="GO" id="GO:0008239">
    <property type="term" value="F:dipeptidyl-peptidase activity"/>
    <property type="evidence" value="ECO:0007669"/>
    <property type="project" value="InterPro"/>
</dbReference>
<keyword evidence="4" id="KW-1185">Reference proteome</keyword>
<dbReference type="PANTHER" id="PTHR43056:SF10">
    <property type="entry name" value="COCE_NOND FAMILY, PUTATIVE (AFU_ORTHOLOGUE AFUA_7G00600)-RELATED"/>
    <property type="match status" value="1"/>
</dbReference>
<evidence type="ECO:0000256" key="1">
    <source>
        <dbReference type="ARBA" id="ARBA00022801"/>
    </source>
</evidence>
<dbReference type="InterPro" id="IPR050585">
    <property type="entry name" value="Xaa-Pro_dipeptidyl-ppase/CocE"/>
</dbReference>
<accession>A0A841FHS2</accession>
<reference evidence="3 4" key="1">
    <citation type="submission" date="2020-08" db="EMBL/GenBank/DDBJ databases">
        <title>Genomic Encyclopedia of Type Strains, Phase IV (KMG-IV): sequencing the most valuable type-strain genomes for metagenomic binning, comparative biology and taxonomic classification.</title>
        <authorList>
            <person name="Goeker M."/>
        </authorList>
    </citation>
    <scope>NUCLEOTIDE SEQUENCE [LARGE SCALE GENOMIC DNA]</scope>
    <source>
        <strain evidence="3 4">YIM 65646</strain>
    </source>
</reference>
<feature type="domain" description="Xaa-Pro dipeptidyl-peptidase C-terminal" evidence="2">
    <location>
        <begin position="291"/>
        <end position="549"/>
    </location>
</feature>
<name>A0A841FHS2_9ACTN</name>
<dbReference type="SUPFAM" id="SSF49785">
    <property type="entry name" value="Galactose-binding domain-like"/>
    <property type="match status" value="1"/>
</dbReference>
<dbReference type="RefSeq" id="WP_221330634.1">
    <property type="nucleotide sequence ID" value="NZ_BONT01000035.1"/>
</dbReference>
<comment type="caution">
    <text evidence="3">The sequence shown here is derived from an EMBL/GenBank/DDBJ whole genome shotgun (WGS) entry which is preliminary data.</text>
</comment>
<organism evidence="3 4">
    <name type="scientific">Phytomonospora endophytica</name>
    <dbReference type="NCBI Taxonomy" id="714109"/>
    <lineage>
        <taxon>Bacteria</taxon>
        <taxon>Bacillati</taxon>
        <taxon>Actinomycetota</taxon>
        <taxon>Actinomycetes</taxon>
        <taxon>Micromonosporales</taxon>
        <taxon>Micromonosporaceae</taxon>
        <taxon>Phytomonospora</taxon>
    </lineage>
</organism>
<gene>
    <name evidence="3" type="ORF">HNR73_000489</name>
</gene>
<dbReference type="Pfam" id="PF08530">
    <property type="entry name" value="PepX_C"/>
    <property type="match status" value="1"/>
</dbReference>
<protein>
    <recommendedName>
        <fullName evidence="2">Xaa-Pro dipeptidyl-peptidase C-terminal domain-containing protein</fullName>
    </recommendedName>
</protein>
<dbReference type="InterPro" id="IPR013736">
    <property type="entry name" value="Xaa-Pro_dipept_C"/>
</dbReference>
<dbReference type="SUPFAM" id="SSF53474">
    <property type="entry name" value="alpha/beta-Hydrolases"/>
    <property type="match status" value="1"/>
</dbReference>
<dbReference type="Gene3D" id="1.10.3020.10">
    <property type="entry name" value="alpha-amino acid ester hydrolase ( Helical cap domain)"/>
    <property type="match status" value="1"/>
</dbReference>
<evidence type="ECO:0000313" key="3">
    <source>
        <dbReference type="EMBL" id="MBB6032647.1"/>
    </source>
</evidence>
<dbReference type="SMART" id="SM00939">
    <property type="entry name" value="PepX_C"/>
    <property type="match status" value="1"/>
</dbReference>
<evidence type="ECO:0000313" key="4">
    <source>
        <dbReference type="Proteomes" id="UP000548476"/>
    </source>
</evidence>
<proteinExistence type="predicted"/>
<dbReference type="AlphaFoldDB" id="A0A841FHS2"/>
<dbReference type="NCBIfam" id="TIGR00976">
    <property type="entry name" value="CocE_NonD"/>
    <property type="match status" value="1"/>
</dbReference>
<dbReference type="InterPro" id="IPR008979">
    <property type="entry name" value="Galactose-bd-like_sf"/>
</dbReference>
<dbReference type="Gene3D" id="3.40.50.1820">
    <property type="entry name" value="alpha/beta hydrolase"/>
    <property type="match status" value="1"/>
</dbReference>